<dbReference type="InterPro" id="IPR012337">
    <property type="entry name" value="RNaseH-like_sf"/>
</dbReference>
<name>A0A1U7WVW2_NICSY</name>
<dbReference type="AlphaFoldDB" id="A0A1U7WVW2"/>
<dbReference type="GO" id="GO:0004523">
    <property type="term" value="F:RNA-DNA hybrid ribonuclease activity"/>
    <property type="evidence" value="ECO:0007669"/>
    <property type="project" value="InterPro"/>
</dbReference>
<reference evidence="2" key="1">
    <citation type="journal article" date="2013" name="Genome Biol.">
        <title>Reference genomes and transcriptomes of Nicotiana sylvestris and Nicotiana tomentosiformis.</title>
        <authorList>
            <person name="Sierro N."/>
            <person name="Battey J.N."/>
            <person name="Ouadi S."/>
            <person name="Bovet L."/>
            <person name="Goepfert S."/>
            <person name="Bakaher N."/>
            <person name="Peitsch M.C."/>
            <person name="Ivanov N.V."/>
        </authorList>
    </citation>
    <scope>NUCLEOTIDE SEQUENCE [LARGE SCALE GENOMIC DNA]</scope>
</reference>
<reference evidence="3" key="2">
    <citation type="submission" date="2025-08" db="UniProtKB">
        <authorList>
            <consortium name="RefSeq"/>
        </authorList>
    </citation>
    <scope>IDENTIFICATION</scope>
    <source>
        <tissue evidence="3">Leaf</tissue>
    </source>
</reference>
<keyword evidence="2" id="KW-1185">Reference proteome</keyword>
<protein>
    <submittedName>
        <fullName evidence="3">Uncharacterized protein LOC104231438</fullName>
    </submittedName>
</protein>
<dbReference type="InterPro" id="IPR002156">
    <property type="entry name" value="RNaseH_domain"/>
</dbReference>
<dbReference type="Pfam" id="PF13456">
    <property type="entry name" value="RVT_3"/>
    <property type="match status" value="1"/>
</dbReference>
<gene>
    <name evidence="3" type="primary">LOC104231438</name>
</gene>
<organism evidence="2 3">
    <name type="scientific">Nicotiana sylvestris</name>
    <name type="common">Wood tobacco</name>
    <name type="synonym">South American tobacco</name>
    <dbReference type="NCBI Taxonomy" id="4096"/>
    <lineage>
        <taxon>Eukaryota</taxon>
        <taxon>Viridiplantae</taxon>
        <taxon>Streptophyta</taxon>
        <taxon>Embryophyta</taxon>
        <taxon>Tracheophyta</taxon>
        <taxon>Spermatophyta</taxon>
        <taxon>Magnoliopsida</taxon>
        <taxon>eudicotyledons</taxon>
        <taxon>Gunneridae</taxon>
        <taxon>Pentapetalae</taxon>
        <taxon>asterids</taxon>
        <taxon>lamiids</taxon>
        <taxon>Solanales</taxon>
        <taxon>Solanaceae</taxon>
        <taxon>Nicotianoideae</taxon>
        <taxon>Nicotianeae</taxon>
        <taxon>Nicotiana</taxon>
    </lineage>
</organism>
<feature type="domain" description="RNase H type-1" evidence="1">
    <location>
        <begin position="1"/>
        <end position="100"/>
    </location>
</feature>
<evidence type="ECO:0000313" key="2">
    <source>
        <dbReference type="Proteomes" id="UP000189701"/>
    </source>
</evidence>
<dbReference type="SUPFAM" id="SSF53098">
    <property type="entry name" value="Ribonuclease H-like"/>
    <property type="match status" value="1"/>
</dbReference>
<dbReference type="InterPro" id="IPR036397">
    <property type="entry name" value="RNaseH_sf"/>
</dbReference>
<dbReference type="Gene3D" id="3.30.420.10">
    <property type="entry name" value="Ribonuclease H-like superfamily/Ribonuclease H"/>
    <property type="match status" value="1"/>
</dbReference>
<dbReference type="RefSeq" id="XP_009782743.1">
    <property type="nucleotide sequence ID" value="XM_009784441.1"/>
</dbReference>
<dbReference type="CDD" id="cd06222">
    <property type="entry name" value="RNase_H_like"/>
    <property type="match status" value="1"/>
</dbReference>
<dbReference type="PANTHER" id="PTHR47723:SF23">
    <property type="entry name" value="REVERSE TRANSCRIPTASE-LIKE PROTEIN"/>
    <property type="match status" value="1"/>
</dbReference>
<evidence type="ECO:0000313" key="3">
    <source>
        <dbReference type="RefSeq" id="XP_009782743.1"/>
    </source>
</evidence>
<accession>A0A1U7WVW2</accession>
<evidence type="ECO:0000259" key="1">
    <source>
        <dbReference type="Pfam" id="PF13456"/>
    </source>
</evidence>
<dbReference type="GO" id="GO:0003676">
    <property type="term" value="F:nucleic acid binding"/>
    <property type="evidence" value="ECO:0007669"/>
    <property type="project" value="InterPro"/>
</dbReference>
<feature type="non-terminal residue" evidence="3">
    <location>
        <position position="1"/>
    </location>
</feature>
<dbReference type="InterPro" id="IPR044730">
    <property type="entry name" value="RNase_H-like_dom_plant"/>
</dbReference>
<sequence>GVLRNATGSWVVGFAKLEHANGSLAAELKALQEGLRTAKEWNLFSLEIETDCSEAIQAIQNGNKLFNKTVNDCRPLMHQQRVTLQHTFRQGNRIAHQLAKGVLERDSQAQGLAGRSKAMKSTKKVLVVPPFDVT</sequence>
<proteinExistence type="predicted"/>
<dbReference type="InterPro" id="IPR053151">
    <property type="entry name" value="RNase_H-like"/>
</dbReference>
<dbReference type="Proteomes" id="UP000189701">
    <property type="component" value="Unplaced"/>
</dbReference>
<dbReference type="PANTHER" id="PTHR47723">
    <property type="entry name" value="OS05G0353850 PROTEIN"/>
    <property type="match status" value="1"/>
</dbReference>